<dbReference type="Pfam" id="PF04349">
    <property type="entry name" value="MdoG"/>
    <property type="match status" value="1"/>
</dbReference>
<reference evidence="8 9" key="1">
    <citation type="submission" date="2016-10" db="EMBL/GenBank/DDBJ databases">
        <authorList>
            <person name="de Groot N.N."/>
        </authorList>
    </citation>
    <scope>NUCLEOTIDE SEQUENCE [LARGE SCALE GENOMIC DNA]</scope>
    <source>
        <strain evidence="8 9">DSM 19219</strain>
    </source>
</reference>
<dbReference type="InterPro" id="IPR014438">
    <property type="entry name" value="Glucan_biosyn_MdoG/MdoD"/>
</dbReference>
<accession>A0A1H3EB91</accession>
<sequence length="510" mass="57979">MDVVRSLALACCLTIPAAAVNADPFEQVITRAKTLADAPYDDRRDALPPALREIGYDTYRDIRFRADQALWKDNGHFSVQLFHSGFIFDQPVTIHQIENGETRTLEFSRSLFDYDGNAASLPDSDLDGAGFAGFRLHYPLNRADYQDEFLVFLGASYFRMIGRDQGYGLSARGLAIDTASSEGEEFPAFREFWLVEPDENAHRMTIVALLDSPSLTGAYRFEVIPGKDVVLDVEAQLFARDTIDKLGIAPLTSMYAHGDTTPRNADDFRPRVHDSNGLLMNTSRDEWIWRPLINPRELRISHFQDAAPSGFGLVQRPRDFEDYLDLESHYERRPSHWVEPLEGDWGQGHVELVEIPSDSETNDNIVAYWVPDRPLEAGQSRRFHYRLSTFDDRLPQQNLAQAIRTRQGWGAVPGQDDPPPRSVRQFTIDFRGGELSSLDASHPVEARLETSSGEISNLQVQRLPDGETWRAGFRLTPERGEAADMRWSLTYHGEPMTETWNHVWYPDESE</sequence>
<keyword evidence="4 6" id="KW-0732">Signal</keyword>
<dbReference type="InterPro" id="IPR014718">
    <property type="entry name" value="GH-type_carb-bd"/>
</dbReference>
<dbReference type="RefSeq" id="WP_092570755.1">
    <property type="nucleotide sequence ID" value="NZ_BMXH01000008.1"/>
</dbReference>
<comment type="pathway">
    <text evidence="2">Glycan metabolism; osmoregulated periplasmic glucan (OPG) biosynthesis.</text>
</comment>
<proteinExistence type="inferred from homology"/>
<dbReference type="Proteomes" id="UP000198500">
    <property type="component" value="Unassembled WGS sequence"/>
</dbReference>
<evidence type="ECO:0000256" key="2">
    <source>
        <dbReference type="ARBA" id="ARBA00005001"/>
    </source>
</evidence>
<dbReference type="AlphaFoldDB" id="A0A1H3EB91"/>
<comment type="similarity">
    <text evidence="3">Belongs to the OpgD/OpgG family.</text>
</comment>
<dbReference type="GO" id="GO:0003824">
    <property type="term" value="F:catalytic activity"/>
    <property type="evidence" value="ECO:0007669"/>
    <property type="project" value="InterPro"/>
</dbReference>
<dbReference type="EMBL" id="FNNI01000007">
    <property type="protein sequence ID" value="SDX76022.1"/>
    <property type="molecule type" value="Genomic_DNA"/>
</dbReference>
<dbReference type="PIRSF" id="PIRSF006281">
    <property type="entry name" value="MdoG"/>
    <property type="match status" value="1"/>
</dbReference>
<dbReference type="SUPFAM" id="SSF74650">
    <property type="entry name" value="Galactose mutarotase-like"/>
    <property type="match status" value="1"/>
</dbReference>
<feature type="signal peptide" evidence="6">
    <location>
        <begin position="1"/>
        <end position="22"/>
    </location>
</feature>
<protein>
    <submittedName>
        <fullName evidence="8">Glucans biosynthesis protein</fullName>
    </submittedName>
</protein>
<evidence type="ECO:0000313" key="8">
    <source>
        <dbReference type="EMBL" id="SDX76022.1"/>
    </source>
</evidence>
<dbReference type="Gene3D" id="2.60.40.10">
    <property type="entry name" value="Immunoglobulins"/>
    <property type="match status" value="1"/>
</dbReference>
<dbReference type="InterPro" id="IPR007444">
    <property type="entry name" value="Glucan_biosyn_MdoG_C"/>
</dbReference>
<dbReference type="Gene3D" id="2.70.98.10">
    <property type="match status" value="1"/>
</dbReference>
<evidence type="ECO:0000256" key="1">
    <source>
        <dbReference type="ARBA" id="ARBA00004418"/>
    </source>
</evidence>
<comment type="subcellular location">
    <subcellularLocation>
        <location evidence="1">Periplasm</location>
    </subcellularLocation>
</comment>
<dbReference type="PANTHER" id="PTHR30504">
    <property type="entry name" value="GLUCANS BIOSYNTHESIS PROTEIN"/>
    <property type="match status" value="1"/>
</dbReference>
<dbReference type="GO" id="GO:0030246">
    <property type="term" value="F:carbohydrate binding"/>
    <property type="evidence" value="ECO:0007669"/>
    <property type="project" value="InterPro"/>
</dbReference>
<dbReference type="UniPathway" id="UPA00637"/>
<dbReference type="GO" id="GO:0030288">
    <property type="term" value="C:outer membrane-bounded periplasmic space"/>
    <property type="evidence" value="ECO:0007669"/>
    <property type="project" value="TreeGrafter"/>
</dbReference>
<evidence type="ECO:0000256" key="5">
    <source>
        <dbReference type="ARBA" id="ARBA00022764"/>
    </source>
</evidence>
<gene>
    <name evidence="8" type="ORF">SAMN05443545_10769</name>
</gene>
<keyword evidence="5" id="KW-0574">Periplasm</keyword>
<evidence type="ECO:0000313" key="9">
    <source>
        <dbReference type="Proteomes" id="UP000198500"/>
    </source>
</evidence>
<evidence type="ECO:0000256" key="4">
    <source>
        <dbReference type="ARBA" id="ARBA00022729"/>
    </source>
</evidence>
<organism evidence="8 9">
    <name type="scientific">Aidingimonas halophila</name>
    <dbReference type="NCBI Taxonomy" id="574349"/>
    <lineage>
        <taxon>Bacteria</taxon>
        <taxon>Pseudomonadati</taxon>
        <taxon>Pseudomonadota</taxon>
        <taxon>Gammaproteobacteria</taxon>
        <taxon>Oceanospirillales</taxon>
        <taxon>Halomonadaceae</taxon>
        <taxon>Aidingimonas</taxon>
    </lineage>
</organism>
<dbReference type="STRING" id="574349.SAMN05443545_10769"/>
<evidence type="ECO:0000256" key="6">
    <source>
        <dbReference type="SAM" id="SignalP"/>
    </source>
</evidence>
<dbReference type="FunFam" id="2.70.98.10:FF:000001">
    <property type="entry name" value="Glucans biosynthesis protein G"/>
    <property type="match status" value="1"/>
</dbReference>
<name>A0A1H3EB91_9GAMM</name>
<dbReference type="InterPro" id="IPR011013">
    <property type="entry name" value="Gal_mutarotase_sf_dom"/>
</dbReference>
<dbReference type="OrthoDB" id="335750at2"/>
<feature type="domain" description="Glucan biosynthesis periplasmic MdoG C-terminal" evidence="7">
    <location>
        <begin position="25"/>
        <end position="504"/>
    </location>
</feature>
<dbReference type="InterPro" id="IPR013783">
    <property type="entry name" value="Ig-like_fold"/>
</dbReference>
<feature type="chain" id="PRO_5011535839" evidence="6">
    <location>
        <begin position="23"/>
        <end position="510"/>
    </location>
</feature>
<dbReference type="GO" id="GO:0051274">
    <property type="term" value="P:beta-glucan biosynthetic process"/>
    <property type="evidence" value="ECO:0007669"/>
    <property type="project" value="TreeGrafter"/>
</dbReference>
<dbReference type="InterPro" id="IPR014756">
    <property type="entry name" value="Ig_E-set"/>
</dbReference>
<dbReference type="SUPFAM" id="SSF81296">
    <property type="entry name" value="E set domains"/>
    <property type="match status" value="1"/>
</dbReference>
<dbReference type="PANTHER" id="PTHR30504:SF2">
    <property type="entry name" value="GLUCANS BIOSYNTHESIS PROTEIN G"/>
    <property type="match status" value="1"/>
</dbReference>
<evidence type="ECO:0000256" key="3">
    <source>
        <dbReference type="ARBA" id="ARBA00009284"/>
    </source>
</evidence>
<evidence type="ECO:0000259" key="7">
    <source>
        <dbReference type="Pfam" id="PF04349"/>
    </source>
</evidence>
<keyword evidence="9" id="KW-1185">Reference proteome</keyword>